<dbReference type="Proteomes" id="UP000310158">
    <property type="component" value="Unassembled WGS sequence"/>
</dbReference>
<protein>
    <submittedName>
        <fullName evidence="1">Uncharacterized protein</fullName>
    </submittedName>
</protein>
<dbReference type="OrthoDB" id="3267789at2759"/>
<proteinExistence type="predicted"/>
<name>A0A4S4LTF5_9AGAM</name>
<organism evidence="1 2">
    <name type="scientific">Bondarzewia mesenterica</name>
    <dbReference type="NCBI Taxonomy" id="1095465"/>
    <lineage>
        <taxon>Eukaryota</taxon>
        <taxon>Fungi</taxon>
        <taxon>Dikarya</taxon>
        <taxon>Basidiomycota</taxon>
        <taxon>Agaricomycotina</taxon>
        <taxon>Agaricomycetes</taxon>
        <taxon>Russulales</taxon>
        <taxon>Bondarzewiaceae</taxon>
        <taxon>Bondarzewia</taxon>
    </lineage>
</organism>
<evidence type="ECO:0000313" key="1">
    <source>
        <dbReference type="EMBL" id="THH15716.1"/>
    </source>
</evidence>
<gene>
    <name evidence="1" type="ORF">EW146_g4805</name>
</gene>
<accession>A0A4S4LTF5</accession>
<dbReference type="AlphaFoldDB" id="A0A4S4LTF5"/>
<sequence>MDPDQITMNAELITGPLDLTRCAQIALLEDAVDRNAASALERIAIGLCRIDKLILRIMKDAQDVNNSIEEDMGKLCGVFEGMEYRFGLCHNFFLMIFWPWISAQVVCFQNRGYLWNRQHHLSLCPPSRDVPPRLSADPIVVNFSMKSNIDSLVERVQAMAMDNRPMMPGSHIDWHNGLLSHGSNERKLMSPILDDSLKQLPRPDERVKSPSIGSAQRLAWYHVATVGQYLADTNRTSQEASNNGLLDKERYVIPPHLHDLQEADLLEMGRGLVISDIAQFRERAAKCDAMGKDAQQGYRKLVGFVKAEQGQEGDEWQLAGKMTKTDEELESERKEARHRDEENSSTDNLERVITWEQAGKEAEGWDKVVMGARLDVWDDDESDELFYTGRMQ</sequence>
<reference evidence="1 2" key="1">
    <citation type="submission" date="2019-02" db="EMBL/GenBank/DDBJ databases">
        <title>Genome sequencing of the rare red list fungi Bondarzewia mesenterica.</title>
        <authorList>
            <person name="Buettner E."/>
            <person name="Kellner H."/>
        </authorList>
    </citation>
    <scope>NUCLEOTIDE SEQUENCE [LARGE SCALE GENOMIC DNA]</scope>
    <source>
        <strain evidence="1 2">DSM 108281</strain>
    </source>
</reference>
<dbReference type="EMBL" id="SGPL01000195">
    <property type="protein sequence ID" value="THH15716.1"/>
    <property type="molecule type" value="Genomic_DNA"/>
</dbReference>
<comment type="caution">
    <text evidence="1">The sequence shown here is derived from an EMBL/GenBank/DDBJ whole genome shotgun (WGS) entry which is preliminary data.</text>
</comment>
<evidence type="ECO:0000313" key="2">
    <source>
        <dbReference type="Proteomes" id="UP000310158"/>
    </source>
</evidence>
<keyword evidence="2" id="KW-1185">Reference proteome</keyword>